<dbReference type="GO" id="GO:0004518">
    <property type="term" value="F:nuclease activity"/>
    <property type="evidence" value="ECO:0007669"/>
    <property type="project" value="InterPro"/>
</dbReference>
<dbReference type="PANTHER" id="PTHR15160">
    <property type="entry name" value="VON HIPPEL-LINDAU PROTEIN"/>
    <property type="match status" value="1"/>
</dbReference>
<reference evidence="3 4" key="1">
    <citation type="submission" date="2016-09" db="EMBL/GenBank/DDBJ databases">
        <title>Pseudonocardia autotrophica DSM535, a candidate organism with high potential of specific P450 cytochromes.</title>
        <authorList>
            <person name="Grumaz C."/>
            <person name="Vainshtein Y."/>
            <person name="Kirstahler P."/>
            <person name="Sohn K."/>
        </authorList>
    </citation>
    <scope>NUCLEOTIDE SEQUENCE [LARGE SCALE GENOMIC DNA]</scope>
    <source>
        <strain evidence="3 4">DSM 535</strain>
    </source>
</reference>
<evidence type="ECO:0000256" key="1">
    <source>
        <dbReference type="SAM" id="MobiDB-lite"/>
    </source>
</evidence>
<evidence type="ECO:0000313" key="4">
    <source>
        <dbReference type="Proteomes" id="UP000194360"/>
    </source>
</evidence>
<comment type="caution">
    <text evidence="3">The sequence shown here is derived from an EMBL/GenBank/DDBJ whole genome shotgun (WGS) entry which is preliminary data.</text>
</comment>
<keyword evidence="4" id="KW-1185">Reference proteome</keyword>
<dbReference type="InterPro" id="IPR036104">
    <property type="entry name" value="BFN_sf"/>
</dbReference>
<dbReference type="RefSeq" id="WP_085915379.1">
    <property type="nucleotide sequence ID" value="NZ_AP018921.1"/>
</dbReference>
<evidence type="ECO:0000313" key="3">
    <source>
        <dbReference type="EMBL" id="OSY36630.1"/>
    </source>
</evidence>
<dbReference type="Proteomes" id="UP000194360">
    <property type="component" value="Unassembled WGS sequence"/>
</dbReference>
<dbReference type="STRING" id="2074.BG845_05235"/>
<organism evidence="3 4">
    <name type="scientific">Pseudonocardia autotrophica</name>
    <name type="common">Amycolata autotrophica</name>
    <name type="synonym">Nocardia autotrophica</name>
    <dbReference type="NCBI Taxonomy" id="2074"/>
    <lineage>
        <taxon>Bacteria</taxon>
        <taxon>Bacillati</taxon>
        <taxon>Actinomycetota</taxon>
        <taxon>Actinomycetes</taxon>
        <taxon>Pseudonocardiales</taxon>
        <taxon>Pseudonocardiaceae</taxon>
        <taxon>Pseudonocardia</taxon>
    </lineage>
</organism>
<evidence type="ECO:0000259" key="2">
    <source>
        <dbReference type="PROSITE" id="PS51658"/>
    </source>
</evidence>
<name>A0A1Y2MN14_PSEAH</name>
<feature type="domain" description="BFN" evidence="2">
    <location>
        <begin position="1"/>
        <end position="130"/>
    </location>
</feature>
<protein>
    <recommendedName>
        <fullName evidence="2">BFN domain-containing protein</fullName>
    </recommendedName>
</protein>
<proteinExistence type="predicted"/>
<dbReference type="AlphaFoldDB" id="A0A1Y2MN14"/>
<dbReference type="SUPFAM" id="SSF103256">
    <property type="entry name" value="Hypothetical protein TM0160"/>
    <property type="match status" value="1"/>
</dbReference>
<dbReference type="OrthoDB" id="9788698at2"/>
<gene>
    <name evidence="3" type="ORF">BG845_05235</name>
</gene>
<dbReference type="Gene3D" id="3.10.690.10">
    <property type="entry name" value="Bifunctional nuclease domain"/>
    <property type="match status" value="1"/>
</dbReference>
<feature type="region of interest" description="Disordered" evidence="1">
    <location>
        <begin position="138"/>
        <end position="157"/>
    </location>
</feature>
<sequence length="184" mass="20002">MIEMRVVGIGVDADRQRPLLMLVESQGPSRLLQIWIAEPEAFELTAAQRHVSRSRPGTHELILAVLAGSGRRLARVAITALHHHTYLAELILDNDVRISARPSDAVTLALLTDAPILAHETVLDVAATKPGMTITFGRPSGPDTAPAAVADSTPVEPDTHARIQKFRDFLDAVDPDDFDPDPDR</sequence>
<dbReference type="PANTHER" id="PTHR15160:SF1">
    <property type="entry name" value="VON HIPPEL-LINDAU DISEASE TUMOR SUPPRESSOR"/>
    <property type="match status" value="1"/>
</dbReference>
<dbReference type="EMBL" id="MIGB01000037">
    <property type="protein sequence ID" value="OSY36630.1"/>
    <property type="molecule type" value="Genomic_DNA"/>
</dbReference>
<dbReference type="Pfam" id="PF02577">
    <property type="entry name" value="BFN_dom"/>
    <property type="match status" value="1"/>
</dbReference>
<dbReference type="InterPro" id="IPR003729">
    <property type="entry name" value="Bi_nuclease_dom"/>
</dbReference>
<dbReference type="PROSITE" id="PS51658">
    <property type="entry name" value="BFN"/>
    <property type="match status" value="1"/>
</dbReference>
<accession>A0A1Y2MN14</accession>